<comment type="caution">
    <text evidence="3">The sequence shown here is derived from an EMBL/GenBank/DDBJ whole genome shotgun (WGS) entry which is preliminary data.</text>
</comment>
<dbReference type="AlphaFoldDB" id="A0A015JHW9"/>
<dbReference type="HOGENOM" id="CLU_000288_7_34_1"/>
<proteinExistence type="predicted"/>
<accession>A0A015JHW9</accession>
<dbReference type="GO" id="GO:0005524">
    <property type="term" value="F:ATP binding"/>
    <property type="evidence" value="ECO:0007669"/>
    <property type="project" value="InterPro"/>
</dbReference>
<dbReference type="SUPFAM" id="SSF56112">
    <property type="entry name" value="Protein kinase-like (PK-like)"/>
    <property type="match status" value="1"/>
</dbReference>
<keyword evidence="4" id="KW-1185">Reference proteome</keyword>
<dbReference type="EMBL" id="JEMT01028472">
    <property type="protein sequence ID" value="EXX54524.1"/>
    <property type="molecule type" value="Genomic_DNA"/>
</dbReference>
<dbReference type="Pfam" id="PF07714">
    <property type="entry name" value="PK_Tyr_Ser-Thr"/>
    <property type="match status" value="1"/>
</dbReference>
<dbReference type="Proteomes" id="UP000022910">
    <property type="component" value="Unassembled WGS sequence"/>
</dbReference>
<feature type="region of interest" description="Disordered" evidence="1">
    <location>
        <begin position="514"/>
        <end position="568"/>
    </location>
</feature>
<evidence type="ECO:0000313" key="3">
    <source>
        <dbReference type="EMBL" id="EXX54524.1"/>
    </source>
</evidence>
<reference evidence="3 4" key="1">
    <citation type="submission" date="2014-02" db="EMBL/GenBank/DDBJ databases">
        <title>Single nucleus genome sequencing reveals high similarity among nuclei of an endomycorrhizal fungus.</title>
        <authorList>
            <person name="Lin K."/>
            <person name="Geurts R."/>
            <person name="Zhang Z."/>
            <person name="Limpens E."/>
            <person name="Saunders D.G."/>
            <person name="Mu D."/>
            <person name="Pang E."/>
            <person name="Cao H."/>
            <person name="Cha H."/>
            <person name="Lin T."/>
            <person name="Zhou Q."/>
            <person name="Shang Y."/>
            <person name="Li Y."/>
            <person name="Ivanov S."/>
            <person name="Sharma T."/>
            <person name="Velzen R.V."/>
            <person name="Ruijter N.D."/>
            <person name="Aanen D.K."/>
            <person name="Win J."/>
            <person name="Kamoun S."/>
            <person name="Bisseling T."/>
            <person name="Huang S."/>
        </authorList>
    </citation>
    <scope>NUCLEOTIDE SEQUENCE [LARGE SCALE GENOMIC DNA]</scope>
    <source>
        <strain evidence="4">DAOM197198w</strain>
    </source>
</reference>
<gene>
    <name evidence="3" type="ORF">RirG_233810</name>
</gene>
<dbReference type="InterPro" id="IPR000719">
    <property type="entry name" value="Prot_kinase_dom"/>
</dbReference>
<dbReference type="InterPro" id="IPR001245">
    <property type="entry name" value="Ser-Thr/Tyr_kinase_cat_dom"/>
</dbReference>
<evidence type="ECO:0000256" key="1">
    <source>
        <dbReference type="SAM" id="MobiDB-lite"/>
    </source>
</evidence>
<dbReference type="InterPro" id="IPR011009">
    <property type="entry name" value="Kinase-like_dom_sf"/>
</dbReference>
<evidence type="ECO:0000259" key="2">
    <source>
        <dbReference type="PROSITE" id="PS50011"/>
    </source>
</evidence>
<protein>
    <submittedName>
        <fullName evidence="3">Cla4p</fullName>
    </submittedName>
</protein>
<dbReference type="PANTHER" id="PTHR44329">
    <property type="entry name" value="SERINE/THREONINE-PROTEIN KINASE TNNI3K-RELATED"/>
    <property type="match status" value="1"/>
</dbReference>
<dbReference type="GO" id="GO:0004674">
    <property type="term" value="F:protein serine/threonine kinase activity"/>
    <property type="evidence" value="ECO:0007669"/>
    <property type="project" value="TreeGrafter"/>
</dbReference>
<feature type="domain" description="Protein kinase" evidence="2">
    <location>
        <begin position="136"/>
        <end position="404"/>
    </location>
</feature>
<dbReference type="Gene3D" id="1.10.510.10">
    <property type="entry name" value="Transferase(Phosphotransferase) domain 1"/>
    <property type="match status" value="1"/>
</dbReference>
<feature type="compositionally biased region" description="Polar residues" evidence="1">
    <location>
        <begin position="514"/>
        <end position="526"/>
    </location>
</feature>
<evidence type="ECO:0000313" key="4">
    <source>
        <dbReference type="Proteomes" id="UP000022910"/>
    </source>
</evidence>
<dbReference type="PROSITE" id="PS50011">
    <property type="entry name" value="PROTEIN_KINASE_DOM"/>
    <property type="match status" value="1"/>
</dbReference>
<sequence length="568" mass="66568">MNDIRKDVVWAAFNKAYALLDPTIDNLDKEYEFKKKIVLTDESLTEDEKSEVIKMLNKDYDDHKIINNEGTKRICENCQDECLATLYCEHCVRNYLKENFSNWTSGNNDIDNLIQKYQMEMYDPERIVEWIPYNNLQNIKYLTKGGYSEIYTAVWLCGCYYEWDSKEKQLTRLGDQYVILKELENVENANRSWFEESKSHLTISNKWTDVVRCYGLTKNPLSGNYMLVMNNMDMDLRTYLKQNHNKLMWKERIHIAYDIIDGIDTIHKENAIHRDLHSGNILKKRQRYYISDLGFCGPVDKPLNSVYGNLPYIAPEVINGKKSTFASDIYSIGILMWEISSGQPPFINYEYNYDLAMKIVNGMRPKIIPGTPLEYKKLMEQCWNADLTKRPDVYTLWKEVKKLLLKFQSYQDESQKQIISNQHQQLSNCYLVNSIDSINKNYTSKTYQFENFPEPKNATEEEQEVFHSKPYSFNIPNNIDDIINNSSNGKNINTKSNSIYKAFGKLEINSDYNNQNDYGKETSVQQTKKHPLNINDDNDIYDNSNSHLEKQDNLKTSNGKVSKKIKTS</sequence>
<organism evidence="3 4">
    <name type="scientific">Rhizophagus irregularis (strain DAOM 197198w)</name>
    <name type="common">Glomus intraradices</name>
    <dbReference type="NCBI Taxonomy" id="1432141"/>
    <lineage>
        <taxon>Eukaryota</taxon>
        <taxon>Fungi</taxon>
        <taxon>Fungi incertae sedis</taxon>
        <taxon>Mucoromycota</taxon>
        <taxon>Glomeromycotina</taxon>
        <taxon>Glomeromycetes</taxon>
        <taxon>Glomerales</taxon>
        <taxon>Glomeraceae</taxon>
        <taxon>Rhizophagus</taxon>
    </lineage>
</organism>
<name>A0A015JHW9_RHIIW</name>
<dbReference type="InterPro" id="IPR051681">
    <property type="entry name" value="Ser/Thr_Kinases-Pseudokinases"/>
</dbReference>